<evidence type="ECO:0000256" key="1">
    <source>
        <dbReference type="ARBA" id="ARBA00004141"/>
    </source>
</evidence>
<evidence type="ECO:0000256" key="7">
    <source>
        <dbReference type="SAM" id="Phobius"/>
    </source>
</evidence>
<evidence type="ECO:0000256" key="6">
    <source>
        <dbReference type="SAM" id="MobiDB-lite"/>
    </source>
</evidence>
<comment type="caution">
    <text evidence="8">The sequence shown here is derived from an EMBL/GenBank/DDBJ whole genome shotgun (WGS) entry which is preliminary data.</text>
</comment>
<dbReference type="InterPro" id="IPR001248">
    <property type="entry name" value="Pur-cyt_permease"/>
</dbReference>
<protein>
    <recommendedName>
        <fullName evidence="10">Allantoin permease</fullName>
    </recommendedName>
</protein>
<evidence type="ECO:0000256" key="5">
    <source>
        <dbReference type="ARBA" id="ARBA00023136"/>
    </source>
</evidence>
<dbReference type="Proteomes" id="UP001521116">
    <property type="component" value="Unassembled WGS sequence"/>
</dbReference>
<dbReference type="EMBL" id="JAJVDC020000146">
    <property type="protein sequence ID" value="KAL1621709.1"/>
    <property type="molecule type" value="Genomic_DNA"/>
</dbReference>
<name>A0ABR3SID4_9PEZI</name>
<dbReference type="PANTHER" id="PTHR30618:SF0">
    <property type="entry name" value="PURINE-URACIL PERMEASE NCS1"/>
    <property type="match status" value="1"/>
</dbReference>
<keyword evidence="4 7" id="KW-1133">Transmembrane helix</keyword>
<dbReference type="Pfam" id="PF02133">
    <property type="entry name" value="Transp_cyt_pur"/>
    <property type="match status" value="1"/>
</dbReference>
<feature type="transmembrane region" description="Helical" evidence="7">
    <location>
        <begin position="210"/>
        <end position="232"/>
    </location>
</feature>
<feature type="transmembrane region" description="Helical" evidence="7">
    <location>
        <begin position="187"/>
        <end position="203"/>
    </location>
</feature>
<reference evidence="8 9" key="1">
    <citation type="submission" date="2024-02" db="EMBL/GenBank/DDBJ databases">
        <title>De novo assembly and annotation of 12 fungi associated with fruit tree decline syndrome in Ontario, Canada.</title>
        <authorList>
            <person name="Sulman M."/>
            <person name="Ellouze W."/>
            <person name="Ilyukhin E."/>
        </authorList>
    </citation>
    <scope>NUCLEOTIDE SEQUENCE [LARGE SCALE GENOMIC DNA]</scope>
    <source>
        <strain evidence="8 9">M1-105</strain>
    </source>
</reference>
<evidence type="ECO:0000313" key="8">
    <source>
        <dbReference type="EMBL" id="KAL1621709.1"/>
    </source>
</evidence>
<feature type="transmembrane region" description="Helical" evidence="7">
    <location>
        <begin position="127"/>
        <end position="149"/>
    </location>
</feature>
<evidence type="ECO:0000256" key="2">
    <source>
        <dbReference type="ARBA" id="ARBA00008974"/>
    </source>
</evidence>
<comment type="subcellular location">
    <subcellularLocation>
        <location evidence="1">Membrane</location>
        <topology evidence="1">Multi-pass membrane protein</topology>
    </subcellularLocation>
</comment>
<feature type="transmembrane region" description="Helical" evidence="7">
    <location>
        <begin position="404"/>
        <end position="427"/>
    </location>
</feature>
<proteinExistence type="inferred from homology"/>
<organism evidence="8 9">
    <name type="scientific">Neofusicoccum ribis</name>
    <dbReference type="NCBI Taxonomy" id="45134"/>
    <lineage>
        <taxon>Eukaryota</taxon>
        <taxon>Fungi</taxon>
        <taxon>Dikarya</taxon>
        <taxon>Ascomycota</taxon>
        <taxon>Pezizomycotina</taxon>
        <taxon>Dothideomycetes</taxon>
        <taxon>Dothideomycetes incertae sedis</taxon>
        <taxon>Botryosphaeriales</taxon>
        <taxon>Botryosphaeriaceae</taxon>
        <taxon>Neofusicoccum</taxon>
    </lineage>
</organism>
<evidence type="ECO:0000313" key="9">
    <source>
        <dbReference type="Proteomes" id="UP001521116"/>
    </source>
</evidence>
<keyword evidence="3 7" id="KW-0812">Transmembrane</keyword>
<feature type="transmembrane region" description="Helical" evidence="7">
    <location>
        <begin position="339"/>
        <end position="361"/>
    </location>
</feature>
<feature type="transmembrane region" description="Helical" evidence="7">
    <location>
        <begin position="296"/>
        <end position="319"/>
    </location>
</feature>
<comment type="similarity">
    <text evidence="2">Belongs to the purine-cytosine permease (2.A.39) family.</text>
</comment>
<accession>A0ABR3SID4</accession>
<feature type="transmembrane region" description="Helical" evidence="7">
    <location>
        <begin position="252"/>
        <end position="275"/>
    </location>
</feature>
<dbReference type="PANTHER" id="PTHR30618">
    <property type="entry name" value="NCS1 FAMILY PURINE/PYRIMIDINE TRANSPORTER"/>
    <property type="match status" value="1"/>
</dbReference>
<feature type="compositionally biased region" description="Basic and acidic residues" evidence="6">
    <location>
        <begin position="538"/>
        <end position="557"/>
    </location>
</feature>
<evidence type="ECO:0000256" key="4">
    <source>
        <dbReference type="ARBA" id="ARBA00022989"/>
    </source>
</evidence>
<keyword evidence="9" id="KW-1185">Reference proteome</keyword>
<dbReference type="InterPro" id="IPR045225">
    <property type="entry name" value="Uracil/uridine/allantoin_perm"/>
</dbReference>
<sequence length="557" mass="60920">MADRIRRRIPSRETVRQRLTSVKAWELEVEPSSLAPRGAFSNADTDPTPKEKQTWKAYTLIFYWFSDILTIQGWESMATIIKIGLTYKEALWCTLLGDFLIAIPVVLNGHIGTRLRVPFPIQARSSFGFHAAKGVVCIRIATALFWHALQTYSGSQVMAQVLTAIWPSFGRMPNHIPASQDIDSKTLVAHLLFWLLQLPFVLIPPHKMTWFFYTKAALMIATSLGIVGYLVHRAGTSGEIFNQRPTVDGSERAWLTVYMLFQTVCGWATMATNIADVSRYVKSPRHQIVQAASLPLVGLYIGAMGMLACSASRVVYGAFIWSPAELFTHWQATRAGRAAVVFAGLSFCLAQIGINMSANIVSLSNDLAGLFPRYLNIRRGALLGTLAGGWIMVPWKISGSAPQLVTFVSALAIFLAPISAILIADYFVVKRRAVDVPALYDPEGRYAYWRGANPRAVAALLVAVAPNLPGLAHDVSPGLRIGGAVYVYYLNYAVGFGVAAAVYVALNVVFPARESLVPRTVYAYDDASAEEGGEGSGGEERGEKGASEVRTRPDVLP</sequence>
<evidence type="ECO:0000256" key="3">
    <source>
        <dbReference type="ARBA" id="ARBA00022692"/>
    </source>
</evidence>
<keyword evidence="5 7" id="KW-0472">Membrane</keyword>
<gene>
    <name evidence="8" type="ORF">SLS56_009051</name>
</gene>
<feature type="transmembrane region" description="Helical" evidence="7">
    <location>
        <begin position="486"/>
        <end position="510"/>
    </location>
</feature>
<dbReference type="Gene3D" id="1.10.4160.10">
    <property type="entry name" value="Hydantoin permease"/>
    <property type="match status" value="1"/>
</dbReference>
<feature type="transmembrane region" description="Helical" evidence="7">
    <location>
        <begin position="89"/>
        <end position="107"/>
    </location>
</feature>
<evidence type="ECO:0008006" key="10">
    <source>
        <dbReference type="Google" id="ProtNLM"/>
    </source>
</evidence>
<feature type="region of interest" description="Disordered" evidence="6">
    <location>
        <begin position="528"/>
        <end position="557"/>
    </location>
</feature>